<keyword evidence="5 8" id="KW-0862">Zinc</keyword>
<evidence type="ECO:0000256" key="3">
    <source>
        <dbReference type="ARBA" id="ARBA00022723"/>
    </source>
</evidence>
<dbReference type="PANTHER" id="PTHR23167">
    <property type="entry name" value="CALPONIN HOMOLOGY DOMAIN-CONTAINING PROTEIN DDB_G0272472-RELATED"/>
    <property type="match status" value="1"/>
</dbReference>
<evidence type="ECO:0000256" key="7">
    <source>
        <dbReference type="ARBA" id="ARBA00023054"/>
    </source>
</evidence>
<feature type="region of interest" description="Disordered" evidence="10">
    <location>
        <begin position="312"/>
        <end position="360"/>
    </location>
</feature>
<dbReference type="InterPro" id="IPR050540">
    <property type="entry name" value="F-actin_Monoox_Mical"/>
</dbReference>
<keyword evidence="4" id="KW-0967">Endosome</keyword>
<feature type="compositionally biased region" description="Basic and acidic residues" evidence="10">
    <location>
        <begin position="282"/>
        <end position="295"/>
    </location>
</feature>
<dbReference type="PANTHER" id="PTHR23167:SF89">
    <property type="entry name" value="MICAL-LIKE PROTEIN 1"/>
    <property type="match status" value="1"/>
</dbReference>
<dbReference type="PROSITE" id="PS50023">
    <property type="entry name" value="LIM_DOMAIN_2"/>
    <property type="match status" value="1"/>
</dbReference>
<dbReference type="Pfam" id="PF00307">
    <property type="entry name" value="CH"/>
    <property type="match status" value="1"/>
</dbReference>
<dbReference type="AlphaFoldDB" id="A0A1A8AAT4"/>
<feature type="region of interest" description="Disordered" evidence="10">
    <location>
        <begin position="211"/>
        <end position="230"/>
    </location>
</feature>
<keyword evidence="2" id="KW-0597">Phosphoprotein</keyword>
<sequence>MASSMEIMEWCRPTCAGYAGVDIRDVSSSFRDGLAFCAVIHKHRPDLIDFSSLCKENSYENNKLAFEVAETNLGIPALLDPNDLVPTKAPDSLSVLTYISQYYYFFHGPFRSGSSHSLSNIPKSHKTPNSRRSSKSSVDLETTTEEHARNGVMCSFCLKPVHLIQRCLSDGKFYHRSCFRCKICHATLLFDSRHAGSLMCSSHVKDSKTACADPSQRFRSPENKPRSESGAGFPALCSLDGLPITNVPRYAQKAESQDRPGAGESRAAIDGEDSTQSSVRGGRGEHTHCADRKAQQDAVKISCSVTEGSIYPVPAPRRSLDSSTVSVPAPRAKTMSSSPSAEISKNQSKSPGLHVAGPKVKSNHPWMAIVHPGPWSQLPPAPPPVPLPRSKSTPYSWGSSSRPKMPPPNPFEEEELLEEAATPEETSAAAVQSENGDVVGSSDAKGPVTESELNTDQTAYSEGGCGGKEVESEAATPTEGGSAGQIEITPEHSASDPAGQQEANGCDKKDVCKENSSSGKPELSKSRSLQNVSSTRGPAPGHGFPLIRRKVQTDQHVSTEDLQKQRKELESHLEELEQQGVDLERIVRDDKSSKEEQMLTEWIKVFHERQDLLHKDQELNNLIKQQHLEDKQADVEYELRCLLNKPEKDWGQEDRSREQQLMGELVVIVEQRNQIISSLDLNRQRQTNAGVIVDETMKDRGEKPARIRPNRPSAAANFVISAQICRRTD</sequence>
<dbReference type="Gene3D" id="2.10.110.10">
    <property type="entry name" value="Cysteine Rich Protein"/>
    <property type="match status" value="1"/>
</dbReference>
<name>A0A1A8AAT4_NOTFU</name>
<organism evidence="14">
    <name type="scientific">Nothobranchius furzeri</name>
    <name type="common">Turquoise killifish</name>
    <dbReference type="NCBI Taxonomy" id="105023"/>
    <lineage>
        <taxon>Eukaryota</taxon>
        <taxon>Metazoa</taxon>
        <taxon>Chordata</taxon>
        <taxon>Craniata</taxon>
        <taxon>Vertebrata</taxon>
        <taxon>Euteleostomi</taxon>
        <taxon>Actinopterygii</taxon>
        <taxon>Neopterygii</taxon>
        <taxon>Teleostei</taxon>
        <taxon>Neoteleostei</taxon>
        <taxon>Acanthomorphata</taxon>
        <taxon>Ovalentaria</taxon>
        <taxon>Atherinomorphae</taxon>
        <taxon>Cyprinodontiformes</taxon>
        <taxon>Nothobranchiidae</taxon>
        <taxon>Nothobranchius</taxon>
    </lineage>
</organism>
<evidence type="ECO:0000256" key="2">
    <source>
        <dbReference type="ARBA" id="ARBA00022553"/>
    </source>
</evidence>
<evidence type="ECO:0000313" key="14">
    <source>
        <dbReference type="EMBL" id="SBP52227.1"/>
    </source>
</evidence>
<dbReference type="SMART" id="SM00033">
    <property type="entry name" value="CH"/>
    <property type="match status" value="1"/>
</dbReference>
<evidence type="ECO:0000256" key="4">
    <source>
        <dbReference type="ARBA" id="ARBA00022753"/>
    </source>
</evidence>
<feature type="domain" description="BMERB" evidence="13">
    <location>
        <begin position="549"/>
        <end position="695"/>
    </location>
</feature>
<dbReference type="InterPro" id="IPR001781">
    <property type="entry name" value="Znf_LIM"/>
</dbReference>
<comment type="subcellular location">
    <subcellularLocation>
        <location evidence="1">Endosome</location>
    </subcellularLocation>
</comment>
<dbReference type="InterPro" id="IPR022735">
    <property type="entry name" value="bMERB_dom"/>
</dbReference>
<feature type="compositionally biased region" description="Polar residues" evidence="10">
    <location>
        <begin position="526"/>
        <end position="536"/>
    </location>
</feature>
<evidence type="ECO:0000256" key="10">
    <source>
        <dbReference type="SAM" id="MobiDB-lite"/>
    </source>
</evidence>
<feature type="compositionally biased region" description="Pro residues" evidence="10">
    <location>
        <begin position="377"/>
        <end position="387"/>
    </location>
</feature>
<evidence type="ECO:0000259" key="12">
    <source>
        <dbReference type="PROSITE" id="PS50023"/>
    </source>
</evidence>
<feature type="compositionally biased region" description="Basic residues" evidence="10">
    <location>
        <begin position="123"/>
        <end position="134"/>
    </location>
</feature>
<feature type="region of interest" description="Disordered" evidence="10">
    <location>
        <begin position="374"/>
        <end position="545"/>
    </location>
</feature>
<dbReference type="PROSITE" id="PS51848">
    <property type="entry name" value="BMERB"/>
    <property type="match status" value="1"/>
</dbReference>
<dbReference type="SUPFAM" id="SSF47576">
    <property type="entry name" value="Calponin-homology domain, CH-domain"/>
    <property type="match status" value="1"/>
</dbReference>
<dbReference type="InterPro" id="IPR036872">
    <property type="entry name" value="CH_dom_sf"/>
</dbReference>
<dbReference type="PROSITE" id="PS50021">
    <property type="entry name" value="CH"/>
    <property type="match status" value="1"/>
</dbReference>
<dbReference type="InterPro" id="IPR001715">
    <property type="entry name" value="CH_dom"/>
</dbReference>
<feature type="compositionally biased region" description="Polar residues" evidence="10">
    <location>
        <begin position="451"/>
        <end position="460"/>
    </location>
</feature>
<dbReference type="Gene3D" id="1.10.418.10">
    <property type="entry name" value="Calponin-like domain"/>
    <property type="match status" value="1"/>
</dbReference>
<reference evidence="14" key="1">
    <citation type="submission" date="2016-05" db="EMBL/GenBank/DDBJ databases">
        <authorList>
            <person name="Lavstsen T."/>
            <person name="Jespersen J.S."/>
        </authorList>
    </citation>
    <scope>NUCLEOTIDE SEQUENCE</scope>
    <source>
        <tissue evidence="14">Brain</tissue>
    </source>
</reference>
<accession>A0A1A8AAT4</accession>
<feature type="coiled-coil region" evidence="9">
    <location>
        <begin position="559"/>
        <end position="586"/>
    </location>
</feature>
<feature type="region of interest" description="Disordered" evidence="10">
    <location>
        <begin position="117"/>
        <end position="144"/>
    </location>
</feature>
<feature type="region of interest" description="Disordered" evidence="10">
    <location>
        <begin position="252"/>
        <end position="297"/>
    </location>
</feature>
<dbReference type="SMART" id="SM01203">
    <property type="entry name" value="DUF3585"/>
    <property type="match status" value="1"/>
</dbReference>
<gene>
    <name evidence="14" type="primary">MICALL1</name>
</gene>
<keyword evidence="6 8" id="KW-0440">LIM domain</keyword>
<evidence type="ECO:0000256" key="6">
    <source>
        <dbReference type="ARBA" id="ARBA00023038"/>
    </source>
</evidence>
<dbReference type="EMBL" id="HADY01013742">
    <property type="protein sequence ID" value="SBP52227.1"/>
    <property type="molecule type" value="Transcribed_RNA"/>
</dbReference>
<feature type="compositionally biased region" description="Polar residues" evidence="10">
    <location>
        <begin position="334"/>
        <end position="350"/>
    </location>
</feature>
<evidence type="ECO:0000256" key="8">
    <source>
        <dbReference type="PROSITE-ProRule" id="PRU00125"/>
    </source>
</evidence>
<dbReference type="FunFam" id="1.10.418.10:FF:000023">
    <property type="entry name" value="EH domain-binding protein 1 isoform X1"/>
    <property type="match status" value="1"/>
</dbReference>
<keyword evidence="7 9" id="KW-0175">Coiled coil</keyword>
<proteinExistence type="predicted"/>
<evidence type="ECO:0000256" key="5">
    <source>
        <dbReference type="ARBA" id="ARBA00022833"/>
    </source>
</evidence>
<dbReference type="Pfam" id="PF12130">
    <property type="entry name" value="bMERB_dom"/>
    <property type="match status" value="1"/>
</dbReference>
<feature type="domain" description="Calponin-homology (CH)" evidence="11">
    <location>
        <begin position="1"/>
        <end position="107"/>
    </location>
</feature>
<dbReference type="GO" id="GO:0005768">
    <property type="term" value="C:endosome"/>
    <property type="evidence" value="ECO:0007669"/>
    <property type="project" value="UniProtKB-SubCell"/>
</dbReference>
<feature type="compositionally biased region" description="Acidic residues" evidence="10">
    <location>
        <begin position="411"/>
        <end position="422"/>
    </location>
</feature>
<reference evidence="14" key="2">
    <citation type="submission" date="2016-06" db="EMBL/GenBank/DDBJ databases">
        <title>The genome of a short-lived fish provides insights into sex chromosome evolution and the genetic control of aging.</title>
        <authorList>
            <person name="Reichwald K."/>
            <person name="Felder M."/>
            <person name="Petzold A."/>
            <person name="Koch P."/>
            <person name="Groth M."/>
            <person name="Platzer M."/>
        </authorList>
    </citation>
    <scope>NUCLEOTIDE SEQUENCE</scope>
    <source>
        <tissue evidence="14">Brain</tissue>
    </source>
</reference>
<evidence type="ECO:0000256" key="9">
    <source>
        <dbReference type="SAM" id="Coils"/>
    </source>
</evidence>
<keyword evidence="3 8" id="KW-0479">Metal-binding</keyword>
<dbReference type="GO" id="GO:0046872">
    <property type="term" value="F:metal ion binding"/>
    <property type="evidence" value="ECO:0007669"/>
    <property type="project" value="UniProtKB-KW"/>
</dbReference>
<dbReference type="PROSITE" id="PS00478">
    <property type="entry name" value="LIM_DOMAIN_1"/>
    <property type="match status" value="1"/>
</dbReference>
<feature type="domain" description="LIM zinc-binding" evidence="12">
    <location>
        <begin position="152"/>
        <end position="221"/>
    </location>
</feature>
<protein>
    <submittedName>
        <fullName evidence="14">MICAL-like 1</fullName>
    </submittedName>
</protein>
<evidence type="ECO:0000256" key="1">
    <source>
        <dbReference type="ARBA" id="ARBA00004177"/>
    </source>
</evidence>
<evidence type="ECO:0000259" key="13">
    <source>
        <dbReference type="PROSITE" id="PS51848"/>
    </source>
</evidence>
<evidence type="ECO:0000259" key="11">
    <source>
        <dbReference type="PROSITE" id="PS50021"/>
    </source>
</evidence>